<name>A0A7G9GPT8_9FIRM</name>
<proteinExistence type="predicted"/>
<evidence type="ECO:0000313" key="1">
    <source>
        <dbReference type="EMBL" id="QNM12820.1"/>
    </source>
</evidence>
<dbReference type="AlphaFoldDB" id="A0A7G9GPT8"/>
<reference evidence="1 2" key="1">
    <citation type="submission" date="2020-08" db="EMBL/GenBank/DDBJ databases">
        <authorList>
            <person name="Liu C."/>
            <person name="Sun Q."/>
        </authorList>
    </citation>
    <scope>NUCLEOTIDE SEQUENCE [LARGE SCALE GENOMIC DNA]</scope>
    <source>
        <strain evidence="1 2">NSJ-61</strain>
    </source>
</reference>
<dbReference type="RefSeq" id="WP_117453971.1">
    <property type="nucleotide sequence ID" value="NZ_CP060636.1"/>
</dbReference>
<dbReference type="Proteomes" id="UP000515856">
    <property type="component" value="Chromosome"/>
</dbReference>
<gene>
    <name evidence="1" type="ORF">H9Q80_02375</name>
</gene>
<organism evidence="1 2">
    <name type="scientific">[Eubacterium] hominis</name>
    <dbReference type="NCBI Taxonomy" id="2764325"/>
    <lineage>
        <taxon>Bacteria</taxon>
        <taxon>Bacillati</taxon>
        <taxon>Bacillota</taxon>
        <taxon>Erysipelotrichia</taxon>
        <taxon>Erysipelotrichales</taxon>
        <taxon>Erysipelotrichaceae</taxon>
        <taxon>Amedibacillus</taxon>
    </lineage>
</organism>
<keyword evidence="2" id="KW-1185">Reference proteome</keyword>
<evidence type="ECO:0000313" key="2">
    <source>
        <dbReference type="Proteomes" id="UP000515856"/>
    </source>
</evidence>
<dbReference type="EMBL" id="CP060636">
    <property type="protein sequence ID" value="QNM12820.1"/>
    <property type="molecule type" value="Genomic_DNA"/>
</dbReference>
<sequence length="66" mass="7808">MPSYHNAIVKDPTYVNTDHLFDIVEDYGQTREIKDTSIISYMEQLMIKAMKENHAPNEQYQRLGFK</sequence>
<dbReference type="KEGG" id="ehn:H9Q80_02375"/>
<protein>
    <submittedName>
        <fullName evidence="1">Uncharacterized protein</fullName>
    </submittedName>
</protein>
<accession>A0A7G9GPT8</accession>